<organism evidence="1 2">
    <name type="scientific">Gigaspora margarita</name>
    <dbReference type="NCBI Taxonomy" id="4874"/>
    <lineage>
        <taxon>Eukaryota</taxon>
        <taxon>Fungi</taxon>
        <taxon>Fungi incertae sedis</taxon>
        <taxon>Mucoromycota</taxon>
        <taxon>Glomeromycotina</taxon>
        <taxon>Glomeromycetes</taxon>
        <taxon>Diversisporales</taxon>
        <taxon>Gigasporaceae</taxon>
        <taxon>Gigaspora</taxon>
    </lineage>
</organism>
<proteinExistence type="predicted"/>
<accession>A0ABN7U9F6</accession>
<comment type="caution">
    <text evidence="1">The sequence shown here is derived from an EMBL/GenBank/DDBJ whole genome shotgun (WGS) entry which is preliminary data.</text>
</comment>
<protein>
    <submittedName>
        <fullName evidence="1">12521_t:CDS:1</fullName>
    </submittedName>
</protein>
<keyword evidence="2" id="KW-1185">Reference proteome</keyword>
<dbReference type="EMBL" id="CAJVQB010001600">
    <property type="protein sequence ID" value="CAG8542532.1"/>
    <property type="molecule type" value="Genomic_DNA"/>
</dbReference>
<evidence type="ECO:0000313" key="1">
    <source>
        <dbReference type="EMBL" id="CAG8542532.1"/>
    </source>
</evidence>
<sequence length="92" mass="11135">MYKNTALDVIKHFSVQLEELDNGIVEFYNFYDYIIQFFDLFESEKDEDQENLDSLEFEFFCSINISELEGDFKERTNSVIEIISDINEYKWM</sequence>
<evidence type="ECO:0000313" key="2">
    <source>
        <dbReference type="Proteomes" id="UP000789901"/>
    </source>
</evidence>
<gene>
    <name evidence="1" type="ORF">GMARGA_LOCUS4154</name>
</gene>
<dbReference type="Proteomes" id="UP000789901">
    <property type="component" value="Unassembled WGS sequence"/>
</dbReference>
<reference evidence="1 2" key="1">
    <citation type="submission" date="2021-06" db="EMBL/GenBank/DDBJ databases">
        <authorList>
            <person name="Kallberg Y."/>
            <person name="Tangrot J."/>
            <person name="Rosling A."/>
        </authorList>
    </citation>
    <scope>NUCLEOTIDE SEQUENCE [LARGE SCALE GENOMIC DNA]</scope>
    <source>
        <strain evidence="1 2">120-4 pot B 10/14</strain>
    </source>
</reference>
<name>A0ABN7U9F6_GIGMA</name>